<feature type="chain" id="PRO_5003636025" description="Secreted protein" evidence="1">
    <location>
        <begin position="25"/>
        <end position="125"/>
    </location>
</feature>
<accession>I0WC02</accession>
<gene>
    <name evidence="2" type="ORF">W5A_10145</name>
</gene>
<dbReference type="EMBL" id="AJJU01000017">
    <property type="protein sequence ID" value="EID73918.1"/>
    <property type="molecule type" value="Genomic_DNA"/>
</dbReference>
<evidence type="ECO:0008006" key="4">
    <source>
        <dbReference type="Google" id="ProtNLM"/>
    </source>
</evidence>
<proteinExistence type="predicted"/>
<comment type="caution">
    <text evidence="2">The sequence shown here is derived from an EMBL/GenBank/DDBJ whole genome shotgun (WGS) entry which is preliminary data.</text>
</comment>
<dbReference type="AlphaFoldDB" id="I0WC02"/>
<keyword evidence="1" id="KW-0732">Signal</keyword>
<feature type="signal peptide" evidence="1">
    <location>
        <begin position="1"/>
        <end position="24"/>
    </location>
</feature>
<evidence type="ECO:0000313" key="2">
    <source>
        <dbReference type="EMBL" id="EID73918.1"/>
    </source>
</evidence>
<name>I0WC02_9FLAO</name>
<organism evidence="2 3">
    <name type="scientific">Imtechella halotolerans K1</name>
    <dbReference type="NCBI Taxonomy" id="946077"/>
    <lineage>
        <taxon>Bacteria</taxon>
        <taxon>Pseudomonadati</taxon>
        <taxon>Bacteroidota</taxon>
        <taxon>Flavobacteriia</taxon>
        <taxon>Flavobacteriales</taxon>
        <taxon>Flavobacteriaceae</taxon>
        <taxon>Imtechella</taxon>
    </lineage>
</organism>
<evidence type="ECO:0000313" key="3">
    <source>
        <dbReference type="Proteomes" id="UP000005938"/>
    </source>
</evidence>
<sequence>MKLWSKKTIVAVYLWMSAFSMVFAQNGKHVGASIFSNRTTNNISKELNTTVMPLMFIGNYSKNCEVKIMWLISGDWITVDLTESLMDKTMYCPYEINELEEFHVVFTDKKTRLKPITSKFNSANW</sequence>
<dbReference type="Proteomes" id="UP000005938">
    <property type="component" value="Unassembled WGS sequence"/>
</dbReference>
<keyword evidence="3" id="KW-1185">Reference proteome</keyword>
<reference evidence="2 3" key="1">
    <citation type="journal article" date="2012" name="J. Bacteriol.">
        <title>Genome Sequence of the Halotolerant Bacterium Imtechella halotolerans K1T.</title>
        <authorList>
            <person name="Kumar S."/>
            <person name="Vikram S."/>
            <person name="Subramanian S."/>
            <person name="Raghava G.P."/>
            <person name="Pinnaka A.K."/>
        </authorList>
    </citation>
    <scope>NUCLEOTIDE SEQUENCE [LARGE SCALE GENOMIC DNA]</scope>
    <source>
        <strain evidence="2 3">K1</strain>
    </source>
</reference>
<dbReference type="RefSeq" id="WP_008240155.1">
    <property type="nucleotide sequence ID" value="NZ_AJJU01000017.1"/>
</dbReference>
<protein>
    <recommendedName>
        <fullName evidence="4">Secreted protein</fullName>
    </recommendedName>
</protein>
<evidence type="ECO:0000256" key="1">
    <source>
        <dbReference type="SAM" id="SignalP"/>
    </source>
</evidence>
<dbReference type="STRING" id="946077.W5A_10145"/>